<dbReference type="InterPro" id="IPR002044">
    <property type="entry name" value="CBM20"/>
</dbReference>
<feature type="domain" description="CBM20" evidence="3">
    <location>
        <begin position="6"/>
        <end position="117"/>
    </location>
</feature>
<evidence type="ECO:0000256" key="1">
    <source>
        <dbReference type="ARBA" id="ARBA00022801"/>
    </source>
</evidence>
<feature type="compositionally biased region" description="Polar residues" evidence="2">
    <location>
        <begin position="705"/>
        <end position="717"/>
    </location>
</feature>
<dbReference type="InterPro" id="IPR030395">
    <property type="entry name" value="GP_PDE_dom"/>
</dbReference>
<dbReference type="InterPro" id="IPR051578">
    <property type="entry name" value="GDPD"/>
</dbReference>
<dbReference type="PANTHER" id="PTHR22958">
    <property type="entry name" value="GLYCEROPHOSPHORYL DIESTER PHOSPHODIESTERASE"/>
    <property type="match status" value="1"/>
</dbReference>
<dbReference type="SUPFAM" id="SSF49452">
    <property type="entry name" value="Starch-binding domain-like"/>
    <property type="match status" value="1"/>
</dbReference>
<dbReference type="Pfam" id="PF00686">
    <property type="entry name" value="CBM_20"/>
    <property type="match status" value="1"/>
</dbReference>
<evidence type="ECO:0000313" key="6">
    <source>
        <dbReference type="RefSeq" id="XP_014663567.1"/>
    </source>
</evidence>
<evidence type="ECO:0000259" key="3">
    <source>
        <dbReference type="PROSITE" id="PS51166"/>
    </source>
</evidence>
<proteinExistence type="predicted"/>
<feature type="region of interest" description="Disordered" evidence="2">
    <location>
        <begin position="168"/>
        <end position="190"/>
    </location>
</feature>
<keyword evidence="1" id="KW-0378">Hydrolase</keyword>
<dbReference type="SMART" id="SM01065">
    <property type="entry name" value="CBM_2"/>
    <property type="match status" value="1"/>
</dbReference>
<dbReference type="Pfam" id="PF25329">
    <property type="entry name" value="C2_GDE1"/>
    <property type="match status" value="1"/>
</dbReference>
<sequence length="728" mass="82905">MLKAVKTTRMSVHVTFQVSVETTSCDIVCVTGSVKELGEWAPPLAFRLSRKEDSDLWTGTLDLIDCPSVEYRYMIASFGEVESEVIVKRWETNIKPRHLIVSAGCQSEVATFGEYNDRESIGYGWLISHSEIRLTLKNNPIKMWKKKYQRMKYQVKVTQIDLRHKDSSSSNLLDTEDDEEQVDSGTGGTLPSITDQQTEIAVLTCPDDYEFREQNQFGHVYNDDDIIVFRCTTFHLLFTALQVDFYSCSDEDTESVPEFKGFAYILPVNMRHLNGCRFIPITGLRHSNIGQLEVEYLVIKPTEGITFNMEVSYNQYWKRRWRPLDVGHRGMGSYYNKKRIAVARENTIASLNYAGKHGADFVEFDVQLSKDMVPVIYHDFSVFISMMRRSTKKEMLDELYEIPVKDLSVYRLQRLKMRNAQDQQVLDVDETDVEALVRRSSSATTIDDWQPFPTLEEALNRVNSHVGFNVEVKYPMRNMDGTTELDSVYFEKNEFVDRIVTVVFTHAANRRIVFSSFDPDTCIMLQLKQNKYPVMLLSQGAHGNHVGYEDVRARSPEVCIRLVKCEKLLGVCMYAGDIIRLPQLVTLSKNLGLVMFTWGVEENEEILNVKKLGVDAVIFDRINEYHTGVSQENIFFAEEKNRMQSKLQERGQLRRCSVITTLADGTVTVTPSAVGVEGATMQPMPPPEKRFSSASPATACVGESSRVNEATPASVNDSEVHPFAIAKD</sequence>
<dbReference type="Gene3D" id="2.60.40.10">
    <property type="entry name" value="Immunoglobulins"/>
    <property type="match status" value="1"/>
</dbReference>
<dbReference type="GeneID" id="106806208"/>
<gene>
    <name evidence="6" type="primary">LOC106806208</name>
</gene>
<reference evidence="6" key="1">
    <citation type="submission" date="2025-08" db="UniProtKB">
        <authorList>
            <consortium name="RefSeq"/>
        </authorList>
    </citation>
    <scope>IDENTIFICATION</scope>
</reference>
<evidence type="ECO:0000313" key="5">
    <source>
        <dbReference type="Proteomes" id="UP000695022"/>
    </source>
</evidence>
<dbReference type="PROSITE" id="PS50007">
    <property type="entry name" value="PIPLC_X_DOMAIN"/>
    <property type="match status" value="1"/>
</dbReference>
<evidence type="ECO:0000256" key="2">
    <source>
        <dbReference type="SAM" id="MobiDB-lite"/>
    </source>
</evidence>
<dbReference type="PROSITE" id="PS51166">
    <property type="entry name" value="CBM20"/>
    <property type="match status" value="1"/>
</dbReference>
<dbReference type="InterPro" id="IPR017946">
    <property type="entry name" value="PLC-like_Pdiesterase_TIM-brl"/>
</dbReference>
<dbReference type="PROSITE" id="PS51704">
    <property type="entry name" value="GP_PDE"/>
    <property type="match status" value="1"/>
</dbReference>
<dbReference type="SUPFAM" id="SSF51695">
    <property type="entry name" value="PLC-like phosphodiesterases"/>
    <property type="match status" value="1"/>
</dbReference>
<name>A0ABM1DUE6_PRICU</name>
<accession>A0ABM1DUE6</accession>
<dbReference type="Pfam" id="PF03009">
    <property type="entry name" value="GDPD"/>
    <property type="match status" value="1"/>
</dbReference>
<dbReference type="Gene3D" id="3.20.20.190">
    <property type="entry name" value="Phosphatidylinositol (PI) phosphodiesterase"/>
    <property type="match status" value="1"/>
</dbReference>
<feature type="domain" description="GP-PDE" evidence="4">
    <location>
        <begin position="323"/>
        <end position="629"/>
    </location>
</feature>
<dbReference type="Proteomes" id="UP000695022">
    <property type="component" value="Unplaced"/>
</dbReference>
<dbReference type="RefSeq" id="XP_014663567.1">
    <property type="nucleotide sequence ID" value="XM_014808081.1"/>
</dbReference>
<dbReference type="InterPro" id="IPR013783">
    <property type="entry name" value="Ig-like_fold"/>
</dbReference>
<evidence type="ECO:0000259" key="4">
    <source>
        <dbReference type="PROSITE" id="PS51704"/>
    </source>
</evidence>
<feature type="region of interest" description="Disordered" evidence="2">
    <location>
        <begin position="677"/>
        <end position="728"/>
    </location>
</feature>
<dbReference type="PANTHER" id="PTHR22958:SF1">
    <property type="entry name" value="GLYCEROPHOSPHOCHOLINE PHOSPHODIESTERASE GPCPD1"/>
    <property type="match status" value="1"/>
</dbReference>
<dbReference type="InterPro" id="IPR057506">
    <property type="entry name" value="C2_GPCPD1"/>
</dbReference>
<organism evidence="5 6">
    <name type="scientific">Priapulus caudatus</name>
    <name type="common">Priapulid worm</name>
    <dbReference type="NCBI Taxonomy" id="37621"/>
    <lineage>
        <taxon>Eukaryota</taxon>
        <taxon>Metazoa</taxon>
        <taxon>Ecdysozoa</taxon>
        <taxon>Scalidophora</taxon>
        <taxon>Priapulida</taxon>
        <taxon>Priapulimorpha</taxon>
        <taxon>Priapulimorphida</taxon>
        <taxon>Priapulidae</taxon>
        <taxon>Priapulus</taxon>
    </lineage>
</organism>
<keyword evidence="5" id="KW-1185">Reference proteome</keyword>
<protein>
    <submittedName>
        <fullName evidence="6">Glycerophosphocholine phosphodiesterase GPCPD1-like</fullName>
    </submittedName>
</protein>
<dbReference type="InterPro" id="IPR013784">
    <property type="entry name" value="Carb-bd-like_fold"/>
</dbReference>